<reference evidence="18" key="1">
    <citation type="submission" date="2020-03" db="EMBL/GenBank/DDBJ databases">
        <title>A high-quality chromosome-level genome assembly of a woody plant with both climbing and erect habits, Rhamnella rubrinervis.</title>
        <authorList>
            <person name="Lu Z."/>
            <person name="Yang Y."/>
            <person name="Zhu X."/>
            <person name="Sun Y."/>
        </authorList>
    </citation>
    <scope>NUCLEOTIDE SEQUENCE</scope>
    <source>
        <strain evidence="18">BYM</strain>
        <tissue evidence="18">Leaf</tissue>
    </source>
</reference>
<dbReference type="GO" id="GO:0140359">
    <property type="term" value="F:ABC-type transporter activity"/>
    <property type="evidence" value="ECO:0007669"/>
    <property type="project" value="InterPro"/>
</dbReference>
<comment type="caution">
    <text evidence="18">The sequence shown here is derived from an EMBL/GenBank/DDBJ whole genome shotgun (WGS) entry which is preliminary data.</text>
</comment>
<dbReference type="Pfam" id="PF19055">
    <property type="entry name" value="ABC2_membrane_7"/>
    <property type="match status" value="1"/>
</dbReference>
<keyword evidence="9" id="KW-0210">Decarboxylase</keyword>
<evidence type="ECO:0000256" key="4">
    <source>
        <dbReference type="ARBA" id="ARBA00009533"/>
    </source>
</evidence>
<dbReference type="Pfam" id="PF08370">
    <property type="entry name" value="PDR_assoc"/>
    <property type="match status" value="1"/>
</dbReference>
<evidence type="ECO:0000256" key="15">
    <source>
        <dbReference type="PIRSR" id="PIRSR602129-50"/>
    </source>
</evidence>
<keyword evidence="11 15" id="KW-0663">Pyridoxal phosphate</keyword>
<comment type="subcellular location">
    <subcellularLocation>
        <location evidence="2">Membrane</location>
        <topology evidence="2">Multi-pass membrane protein</topology>
    </subcellularLocation>
</comment>
<dbReference type="InterPro" id="IPR015424">
    <property type="entry name" value="PyrdxlP-dep_Trfase"/>
</dbReference>
<dbReference type="SUPFAM" id="SSF53383">
    <property type="entry name" value="PLP-dependent transferases"/>
    <property type="match status" value="1"/>
</dbReference>
<comment type="similarity">
    <text evidence="4">Belongs to the group II decarboxylase family.</text>
</comment>
<dbReference type="InterPro" id="IPR015422">
    <property type="entry name" value="PyrdxlP-dep_Trfase_small"/>
</dbReference>
<dbReference type="InterPro" id="IPR034001">
    <property type="entry name" value="ABCG_PDR_1"/>
</dbReference>
<feature type="transmembrane region" description="Helical" evidence="16">
    <location>
        <begin position="1307"/>
        <end position="1325"/>
    </location>
</feature>
<evidence type="ECO:0000256" key="9">
    <source>
        <dbReference type="ARBA" id="ARBA00022793"/>
    </source>
</evidence>
<dbReference type="GO" id="GO:0016887">
    <property type="term" value="F:ATP hydrolysis activity"/>
    <property type="evidence" value="ECO:0007669"/>
    <property type="project" value="InterPro"/>
</dbReference>
<dbReference type="InterPro" id="IPR029481">
    <property type="entry name" value="ABC_trans_N"/>
</dbReference>
<keyword evidence="10" id="KW-0067">ATP-binding</keyword>
<dbReference type="GO" id="GO:0019752">
    <property type="term" value="P:carboxylic acid metabolic process"/>
    <property type="evidence" value="ECO:0007669"/>
    <property type="project" value="InterPro"/>
</dbReference>
<feature type="transmembrane region" description="Helical" evidence="16">
    <location>
        <begin position="1224"/>
        <end position="1240"/>
    </location>
</feature>
<accession>A0A8K0GNW6</accession>
<keyword evidence="8" id="KW-0547">Nucleotide-binding</keyword>
<feature type="transmembrane region" description="Helical" evidence="16">
    <location>
        <begin position="735"/>
        <end position="762"/>
    </location>
</feature>
<feature type="transmembrane region" description="Helical" evidence="16">
    <location>
        <begin position="1194"/>
        <end position="1212"/>
    </location>
</feature>
<dbReference type="InterPro" id="IPR034003">
    <property type="entry name" value="ABCG_PDR_2"/>
</dbReference>
<dbReference type="GO" id="GO:0016020">
    <property type="term" value="C:membrane"/>
    <property type="evidence" value="ECO:0007669"/>
    <property type="project" value="UniProtKB-SubCell"/>
</dbReference>
<comment type="cofactor">
    <cofactor evidence="1 15">
        <name>pyridoxal 5'-phosphate</name>
        <dbReference type="ChEBI" id="CHEBI:597326"/>
    </cofactor>
</comment>
<dbReference type="InterPro" id="IPR043926">
    <property type="entry name" value="ABCG_dom"/>
</dbReference>
<dbReference type="PRINTS" id="PR00800">
    <property type="entry name" value="YHDCRBOXLASE"/>
</dbReference>
<evidence type="ECO:0000256" key="3">
    <source>
        <dbReference type="ARBA" id="ARBA00006012"/>
    </source>
</evidence>
<proteinExistence type="inferred from homology"/>
<evidence type="ECO:0000256" key="13">
    <source>
        <dbReference type="ARBA" id="ARBA00023136"/>
    </source>
</evidence>
<evidence type="ECO:0000256" key="1">
    <source>
        <dbReference type="ARBA" id="ARBA00001933"/>
    </source>
</evidence>
<dbReference type="Proteomes" id="UP000796880">
    <property type="component" value="Unassembled WGS sequence"/>
</dbReference>
<dbReference type="FunFam" id="1.20.1340.10:FF:000001">
    <property type="entry name" value="Histidine decarboxylase"/>
    <property type="match status" value="1"/>
</dbReference>
<dbReference type="FunFam" id="3.40.640.10:FF:000025">
    <property type="entry name" value="Histidine decarboxylase"/>
    <property type="match status" value="1"/>
</dbReference>
<evidence type="ECO:0000256" key="8">
    <source>
        <dbReference type="ARBA" id="ARBA00022741"/>
    </source>
</evidence>
<evidence type="ECO:0000256" key="14">
    <source>
        <dbReference type="ARBA" id="ARBA00023239"/>
    </source>
</evidence>
<dbReference type="InterPro" id="IPR002129">
    <property type="entry name" value="PyrdxlP-dep_de-COase"/>
</dbReference>
<keyword evidence="6 16" id="KW-0812">Transmembrane</keyword>
<keyword evidence="7" id="KW-0677">Repeat</keyword>
<keyword evidence="14" id="KW-0456">Lyase</keyword>
<dbReference type="SMART" id="SM00382">
    <property type="entry name" value="AAA"/>
    <property type="match status" value="2"/>
</dbReference>
<feature type="domain" description="ABC transporter" evidence="17">
    <location>
        <begin position="140"/>
        <end position="413"/>
    </location>
</feature>
<dbReference type="InterPro" id="IPR013525">
    <property type="entry name" value="ABC2_TM"/>
</dbReference>
<protein>
    <recommendedName>
        <fullName evidence="17">ABC transporter domain-containing protein</fullName>
    </recommendedName>
</protein>
<keyword evidence="19" id="KW-1185">Reference proteome</keyword>
<feature type="transmembrane region" description="Helical" evidence="16">
    <location>
        <begin position="1414"/>
        <end position="1435"/>
    </location>
</feature>
<dbReference type="InterPro" id="IPR010977">
    <property type="entry name" value="Aromatic_deC"/>
</dbReference>
<dbReference type="InterPro" id="IPR003593">
    <property type="entry name" value="AAA+_ATPase"/>
</dbReference>
<evidence type="ECO:0000256" key="10">
    <source>
        <dbReference type="ARBA" id="ARBA00022840"/>
    </source>
</evidence>
<dbReference type="FunFam" id="3.40.50.300:FF:000179">
    <property type="entry name" value="ABC transporter G family member 34"/>
    <property type="match status" value="1"/>
</dbReference>
<dbReference type="FunFam" id="3.40.50.300:FF:000059">
    <property type="entry name" value="ABC transporter G family member 40"/>
    <property type="match status" value="1"/>
</dbReference>
<feature type="transmembrane region" description="Helical" evidence="16">
    <location>
        <begin position="1337"/>
        <end position="1356"/>
    </location>
</feature>
<dbReference type="CDD" id="cd03233">
    <property type="entry name" value="ABCG_PDR_domain1"/>
    <property type="match status" value="1"/>
</dbReference>
<name>A0A8K0GNW6_9ROSA</name>
<evidence type="ECO:0000259" key="17">
    <source>
        <dbReference type="PROSITE" id="PS50893"/>
    </source>
</evidence>
<dbReference type="InterPro" id="IPR013581">
    <property type="entry name" value="PDR_assoc"/>
</dbReference>
<dbReference type="Pfam" id="PF01061">
    <property type="entry name" value="ABC2_membrane"/>
    <property type="match status" value="2"/>
</dbReference>
<dbReference type="SUPFAM" id="SSF52540">
    <property type="entry name" value="P-loop containing nucleoside triphosphate hydrolases"/>
    <property type="match status" value="2"/>
</dbReference>
<dbReference type="InterPro" id="IPR021115">
    <property type="entry name" value="Pyridoxal-P_BS"/>
</dbReference>
<sequence>MAITNASSIWNVEMGAFSVSSREGEDEEEALKWAALERLPTYDRLKKGLLKSSGEPREIDIHNLSFTERKKLIQRLVGEAENDHEKFLINLKSRMDRVGISIPTIEVRFERLNVDAEAYVGSRALPTFSNYCINLLEGFFNCLHVLPTRKKHFSVLKDVRGIIKPCRMTLLLGPPGSGKSTLLLALAGKLDPDLKFSGRVTYNGHDMHEFVPQRAAAYVGQHDLHIGEMTVRETLAFSARCQGVGSRYEMLVELARREKEANIKPDPDIDIYMKAAAAKGQEASIVTDYVLKVLGLDTCADILVGNEMLRGISGGQKKRVTTGEMLIGPAKALFMDEISTGLDSSTTFQIVNSIKQYVHILKGTAFISLLQPAPETYDLFDDVVLLSDGQIVYQGPREQVLEFFESMGFKCPERKGVADFLQEVTSRKDQEQYWARKDEPYSFVSVKEFVEAFQSFHVGRKLGDEIAIPFDKSKSHPAALTTKKYGVTKKELLKACFSREFLLMKRNSFVYISMLFRLTMMALMTMTVFLRTEMHHDSVTDGGLYVGAMFFTVVTILFNGMSELSMTVVKLPVFYKQRDLLFFPPWAYAIPAWILKIPITLTEVAIWVFITYYVIGFDPSVERLFRQYLVLALVNQMVSGLNRFLAAVGRNLIVASTMSSFSLIILFSLGGYVLSREHIKKWWIWGYWISPVMYGQNAIVVNEFLGKSWTKVLPNSTEPLGVAVLRSRGFFTQSYWYWMGIGALLIYVLLFNFCFSLALTYLNPFGKQHAGKSEESQINENVSRSREAIRLQCRENSSSRRANKESGDHEINIGNTLFGSSSSKKKAAADINFNGKTGMILPFEPHFITFDEITYSVDMPEEMKNQGVLEDKLVLLNRVSGAFRPGVLTALMGVSGAGKTTLMDVLAGRKTGGCIEGSIKISGFPKNQETFARISGYCEQNDIHSPHVTVYESLLYSAWLRLSPEVNSETRKMFIEEVMELVELNPLRQAIVGLPGVNGLSTEQRKRLTIAVELVANPSIIFMDEPTSGLDARAAAIVMRTVRNTVDTGRTVVCTIHQPSIDIFEAFDELFLMKRGGQEIYVGPLGRHSCHLIKYFEGIQGVSKIKDGYNPATWMLEVTASVRESDLGIDFADIYRKSELYMRNKALIKELSNPVPGSKDLYFPTQYSQSFFTQCMACLWKQHWSYWRNPQYTAIRFLFTTFMAVIFGSMFWNLGSKRSKQQDLFNAMGSMYAAVLFLGVKNSSVVQPVVAVERTVFYRERAAGMYSAFPYAVAQVLIEVPYVFVQAMVYGIIVYVMVGFEWTVAKFLWYIFFMYFTFLYFTYYGMMSVGLTPNQHVSAICSFAFYAVWNLFSGFVIPRTRIPIWWRWYYWACPLAWTLYGLVASQFGDVKEMMDTNETVEDFLRDYFGFEHEFLGVVASVVVGFAVLFAFVFALSIKILNFQRLSGTYTETTTAVVCMRPHYAITTVTHGASSSPSTTTLSPVRLLGFSVQSLEKQFAENGELKPMDAEQLREYGHKMVDFVADYYKSLETSPVLSQVEPGYLHKILPDSAPSHPESLQLIFEDIQDKILPGVTNWQSPNFFAYYPSNSSVAGFLGEMLSAGLNIVGFSWITSPAATELEMVVLDWLAKILNLPDEFRSAGQGGGVIQGTASEAVLVVLLAARDKFLMEAGKNTLEKLVVYASDQTHSALQKACQIGGIHPENCRLLKTDASTKYALSPAVLDEAISKDVANGLIPFMLCGTVGTTSSTAVDPLPEMGKIAKSYGMWFHIDAAYAGSACICPEYRHYINGVEEADSFNMNAHKWLLTNFDCSALWIKDRNALIQSLSTNPEFLKNKASQTNMVVDYKDWQIPLGRRFRSLKLWMVLRLYGVENLQCYIRNHIKLAKHFEELVAQDPRFEVLTPRLFSLVCFRLRSPHDDEASANKLNHDLLHIVNSTGKIFISHTVISDKYVLRFAVGAPLTEERHVDSAWLVLQENASALLANM</sequence>
<feature type="transmembrane region" description="Helical" evidence="16">
    <location>
        <begin position="1368"/>
        <end position="1387"/>
    </location>
</feature>
<dbReference type="Pfam" id="PF00005">
    <property type="entry name" value="ABC_tran"/>
    <property type="match status" value="2"/>
</dbReference>
<feature type="transmembrane region" description="Helical" evidence="16">
    <location>
        <begin position="509"/>
        <end position="530"/>
    </location>
</feature>
<evidence type="ECO:0000256" key="12">
    <source>
        <dbReference type="ARBA" id="ARBA00022989"/>
    </source>
</evidence>
<dbReference type="InterPro" id="IPR027417">
    <property type="entry name" value="P-loop_NTPase"/>
</dbReference>
<keyword evidence="12 16" id="KW-1133">Transmembrane helix</keyword>
<gene>
    <name evidence="18" type="ORF">FNV43_RR23169</name>
</gene>
<dbReference type="PANTHER" id="PTHR48040:SF45">
    <property type="entry name" value="PLEIOTROPIC DRUG RESISTANCE PROTEIN 1-LIKE"/>
    <property type="match status" value="1"/>
</dbReference>
<feature type="transmembrane region" description="Helical" evidence="16">
    <location>
        <begin position="627"/>
        <end position="646"/>
    </location>
</feature>
<dbReference type="CDD" id="cd03232">
    <property type="entry name" value="ABCG_PDR_domain2"/>
    <property type="match status" value="1"/>
</dbReference>
<dbReference type="Gene3D" id="1.20.1340.10">
    <property type="entry name" value="dopa decarboxylase, N-terminal domain"/>
    <property type="match status" value="1"/>
</dbReference>
<comment type="similarity">
    <text evidence="3">Belongs to the ABC transporter superfamily. ABCG family. PDR (TC 3.A.1.205) subfamily.</text>
</comment>
<evidence type="ECO:0000256" key="7">
    <source>
        <dbReference type="ARBA" id="ARBA00022737"/>
    </source>
</evidence>
<dbReference type="Pfam" id="PF00282">
    <property type="entry name" value="Pyridoxal_deC"/>
    <property type="match status" value="1"/>
</dbReference>
<keyword evidence="13 16" id="KW-0472">Membrane</keyword>
<feature type="domain" description="ABC transporter" evidence="17">
    <location>
        <begin position="848"/>
        <end position="1100"/>
    </location>
</feature>
<dbReference type="GO" id="GO:0005524">
    <property type="term" value="F:ATP binding"/>
    <property type="evidence" value="ECO:0007669"/>
    <property type="project" value="UniProtKB-KW"/>
</dbReference>
<dbReference type="PANTHER" id="PTHR48040">
    <property type="entry name" value="PLEIOTROPIC DRUG RESISTANCE PROTEIN 1-LIKE ISOFORM X1"/>
    <property type="match status" value="1"/>
</dbReference>
<evidence type="ECO:0000256" key="11">
    <source>
        <dbReference type="ARBA" id="ARBA00022898"/>
    </source>
</evidence>
<dbReference type="OrthoDB" id="66620at2759"/>
<feature type="transmembrane region" description="Helical" evidence="16">
    <location>
        <begin position="652"/>
        <end position="674"/>
    </location>
</feature>
<dbReference type="PROSITE" id="PS50893">
    <property type="entry name" value="ABC_TRANSPORTER_2"/>
    <property type="match status" value="2"/>
</dbReference>
<feature type="modified residue" description="N6-(pyridoxal phosphate)lysine" evidence="15">
    <location>
        <position position="1804"/>
    </location>
</feature>
<evidence type="ECO:0000313" key="18">
    <source>
        <dbReference type="EMBL" id="KAF3436077.1"/>
    </source>
</evidence>
<evidence type="ECO:0000256" key="16">
    <source>
        <dbReference type="SAM" id="Phobius"/>
    </source>
</evidence>
<dbReference type="CDD" id="cd06450">
    <property type="entry name" value="DOPA_deC_like"/>
    <property type="match status" value="1"/>
</dbReference>
<evidence type="ECO:0000256" key="5">
    <source>
        <dbReference type="ARBA" id="ARBA00022448"/>
    </source>
</evidence>
<dbReference type="PROSITE" id="PS00392">
    <property type="entry name" value="DDC_GAD_HDC_YDC"/>
    <property type="match status" value="1"/>
</dbReference>
<evidence type="ECO:0000256" key="2">
    <source>
        <dbReference type="ARBA" id="ARBA00004141"/>
    </source>
</evidence>
<evidence type="ECO:0000256" key="6">
    <source>
        <dbReference type="ARBA" id="ARBA00022692"/>
    </source>
</evidence>
<dbReference type="GO" id="GO:0016831">
    <property type="term" value="F:carboxy-lyase activity"/>
    <property type="evidence" value="ECO:0007669"/>
    <property type="project" value="UniProtKB-KW"/>
</dbReference>
<evidence type="ECO:0000313" key="19">
    <source>
        <dbReference type="Proteomes" id="UP000796880"/>
    </source>
</evidence>
<feature type="transmembrane region" description="Helical" evidence="16">
    <location>
        <begin position="590"/>
        <end position="615"/>
    </location>
</feature>
<dbReference type="InterPro" id="IPR015421">
    <property type="entry name" value="PyrdxlP-dep_Trfase_major"/>
</dbReference>
<dbReference type="Gene3D" id="3.40.50.300">
    <property type="entry name" value="P-loop containing nucleotide triphosphate hydrolases"/>
    <property type="match status" value="2"/>
</dbReference>
<feature type="transmembrane region" description="Helical" evidence="16">
    <location>
        <begin position="542"/>
        <end position="561"/>
    </location>
</feature>
<dbReference type="GO" id="GO:0030170">
    <property type="term" value="F:pyridoxal phosphate binding"/>
    <property type="evidence" value="ECO:0007669"/>
    <property type="project" value="InterPro"/>
</dbReference>
<keyword evidence="5" id="KW-0813">Transport</keyword>
<dbReference type="InterPro" id="IPR003439">
    <property type="entry name" value="ABC_transporter-like_ATP-bd"/>
</dbReference>
<dbReference type="EMBL" id="VOIH02000010">
    <property type="protein sequence ID" value="KAF3436077.1"/>
    <property type="molecule type" value="Genomic_DNA"/>
</dbReference>
<dbReference type="Gene3D" id="3.90.1150.10">
    <property type="entry name" value="Aspartate Aminotransferase, domain 1"/>
    <property type="match status" value="1"/>
</dbReference>
<dbReference type="GO" id="GO:0006520">
    <property type="term" value="P:amino acid metabolic process"/>
    <property type="evidence" value="ECO:0007669"/>
    <property type="project" value="InterPro"/>
</dbReference>
<organism evidence="18 19">
    <name type="scientific">Rhamnella rubrinervis</name>
    <dbReference type="NCBI Taxonomy" id="2594499"/>
    <lineage>
        <taxon>Eukaryota</taxon>
        <taxon>Viridiplantae</taxon>
        <taxon>Streptophyta</taxon>
        <taxon>Embryophyta</taxon>
        <taxon>Tracheophyta</taxon>
        <taxon>Spermatophyta</taxon>
        <taxon>Magnoliopsida</taxon>
        <taxon>eudicotyledons</taxon>
        <taxon>Gunneridae</taxon>
        <taxon>Pentapetalae</taxon>
        <taxon>rosids</taxon>
        <taxon>fabids</taxon>
        <taxon>Rosales</taxon>
        <taxon>Rhamnaceae</taxon>
        <taxon>rhamnoid group</taxon>
        <taxon>Rhamneae</taxon>
        <taxon>Rhamnella</taxon>
    </lineage>
</organism>
<dbReference type="Gene3D" id="3.40.640.10">
    <property type="entry name" value="Type I PLP-dependent aspartate aminotransferase-like (Major domain)"/>
    <property type="match status" value="1"/>
</dbReference>
<feature type="transmembrane region" description="Helical" evidence="16">
    <location>
        <begin position="1280"/>
        <end position="1300"/>
    </location>
</feature>
<dbReference type="Pfam" id="PF14510">
    <property type="entry name" value="ABC_trans_N"/>
    <property type="match status" value="1"/>
</dbReference>